<comment type="subunit">
    <text evidence="8">Component of a multi-subunit COQ enzyme complex, composed of at least COQ3, COQ4, COQ5, COQ6, COQ7 and COQ9.</text>
</comment>
<keyword evidence="2 8" id="KW-0831">Ubiquinone biosynthesis</keyword>
<keyword evidence="4 8" id="KW-0560">Oxidoreductase</keyword>
<keyword evidence="8" id="KW-0496">Mitochondrion</keyword>
<comment type="cofactor">
    <cofactor evidence="8">
        <name>Fe cation</name>
        <dbReference type="ChEBI" id="CHEBI:24875"/>
    </cofactor>
    <text evidence="8">Binds 2 iron ions per subunit.</text>
</comment>
<keyword evidence="3 8" id="KW-0479">Metal-binding</keyword>
<dbReference type="PANTHER" id="PTHR11237">
    <property type="entry name" value="COENZYME Q10 BIOSYNTHESIS PROTEIN 7"/>
    <property type="match status" value="1"/>
</dbReference>
<feature type="binding site" evidence="8">
    <location>
        <position position="101"/>
    </location>
    <ligand>
        <name>Fe cation</name>
        <dbReference type="ChEBI" id="CHEBI:24875"/>
        <label>1</label>
    </ligand>
</feature>
<feature type="binding site" evidence="8">
    <location>
        <position position="220"/>
    </location>
    <ligand>
        <name>Fe cation</name>
        <dbReference type="ChEBI" id="CHEBI:24875"/>
        <label>1</label>
    </ligand>
</feature>
<feature type="compositionally biased region" description="Low complexity" evidence="9">
    <location>
        <begin position="42"/>
        <end position="55"/>
    </location>
</feature>
<feature type="binding site" evidence="8">
    <location>
        <position position="220"/>
    </location>
    <ligand>
        <name>Fe cation</name>
        <dbReference type="ChEBI" id="CHEBI:24875"/>
        <label>2</label>
    </ligand>
</feature>
<dbReference type="Pfam" id="PF03232">
    <property type="entry name" value="COQ7"/>
    <property type="match status" value="1"/>
</dbReference>
<dbReference type="GO" id="GO:0046872">
    <property type="term" value="F:metal ion binding"/>
    <property type="evidence" value="ECO:0007669"/>
    <property type="project" value="UniProtKB-KW"/>
</dbReference>
<keyword evidence="7 8" id="KW-0472">Membrane</keyword>
<dbReference type="GO" id="GO:0006744">
    <property type="term" value="P:ubiquinone biosynthetic process"/>
    <property type="evidence" value="ECO:0007669"/>
    <property type="project" value="UniProtKB-UniRule"/>
</dbReference>
<evidence type="ECO:0000313" key="10">
    <source>
        <dbReference type="EMBL" id="KAG0299661.1"/>
    </source>
</evidence>
<feature type="binding site" evidence="8">
    <location>
        <position position="132"/>
    </location>
    <ligand>
        <name>Fe cation</name>
        <dbReference type="ChEBI" id="CHEBI:24875"/>
        <label>2</label>
    </ligand>
</feature>
<keyword evidence="11" id="KW-1185">Reference proteome</keyword>
<keyword evidence="5 8" id="KW-0408">Iron</keyword>
<comment type="catalytic activity">
    <reaction evidence="8">
        <text>a 5-methoxy-2-methyl-3-(all-trans-polyprenyl)benzene-1,4-diol + AH2 + O2 = a 3-demethylubiquinol + A + H2O</text>
        <dbReference type="Rhea" id="RHEA:50908"/>
        <dbReference type="Rhea" id="RHEA-COMP:10859"/>
        <dbReference type="Rhea" id="RHEA-COMP:10914"/>
        <dbReference type="ChEBI" id="CHEBI:13193"/>
        <dbReference type="ChEBI" id="CHEBI:15377"/>
        <dbReference type="ChEBI" id="CHEBI:15379"/>
        <dbReference type="ChEBI" id="CHEBI:17499"/>
        <dbReference type="ChEBI" id="CHEBI:84167"/>
        <dbReference type="ChEBI" id="CHEBI:84422"/>
        <dbReference type="EC" id="1.14.99.60"/>
    </reaction>
</comment>
<dbReference type="GO" id="GO:0031314">
    <property type="term" value="C:extrinsic component of mitochondrial inner membrane"/>
    <property type="evidence" value="ECO:0007669"/>
    <property type="project" value="UniProtKB-UniRule"/>
</dbReference>
<feature type="binding site" evidence="8">
    <location>
        <position position="132"/>
    </location>
    <ligand>
        <name>Fe cation</name>
        <dbReference type="ChEBI" id="CHEBI:24875"/>
        <label>1</label>
    </ligand>
</feature>
<feature type="region of interest" description="Disordered" evidence="9">
    <location>
        <begin position="42"/>
        <end position="81"/>
    </location>
</feature>
<evidence type="ECO:0000256" key="5">
    <source>
        <dbReference type="ARBA" id="ARBA00023004"/>
    </source>
</evidence>
<dbReference type="PANTHER" id="PTHR11237:SF4">
    <property type="entry name" value="5-DEMETHOXYUBIQUINONE HYDROXYLASE, MITOCHONDRIAL"/>
    <property type="match status" value="1"/>
</dbReference>
<dbReference type="Proteomes" id="UP000823405">
    <property type="component" value="Unassembled WGS sequence"/>
</dbReference>
<accession>A0A9P6QT24</accession>
<evidence type="ECO:0000256" key="7">
    <source>
        <dbReference type="ARBA" id="ARBA00023136"/>
    </source>
</evidence>
<dbReference type="InterPro" id="IPR009078">
    <property type="entry name" value="Ferritin-like_SF"/>
</dbReference>
<evidence type="ECO:0000256" key="1">
    <source>
        <dbReference type="ARBA" id="ARBA00004749"/>
    </source>
</evidence>
<protein>
    <recommendedName>
        <fullName evidence="8">5-demethoxyubiquinone hydroxylase, mitochondrial</fullName>
        <shortName evidence="8">DMQ hydroxylase</shortName>
        <ecNumber evidence="8">1.14.99.60</ecNumber>
    </recommendedName>
    <alternativeName>
        <fullName evidence="8">Ubiquinone biosynthesis monooxygenase COQ7</fullName>
    </alternativeName>
</protein>
<dbReference type="GO" id="GO:0008682">
    <property type="term" value="F:3-demethoxyubiquinol 3-hydroxylase activity"/>
    <property type="evidence" value="ECO:0007669"/>
    <property type="project" value="UniProtKB-EC"/>
</dbReference>
<keyword evidence="8" id="KW-0999">Mitochondrion inner membrane</keyword>
<reference evidence="10" key="1">
    <citation type="journal article" date="2020" name="Fungal Divers.">
        <title>Resolving the Mortierellaceae phylogeny through synthesis of multi-gene phylogenetics and phylogenomics.</title>
        <authorList>
            <person name="Vandepol N."/>
            <person name="Liber J."/>
            <person name="Desiro A."/>
            <person name="Na H."/>
            <person name="Kennedy M."/>
            <person name="Barry K."/>
            <person name="Grigoriev I.V."/>
            <person name="Miller A.N."/>
            <person name="O'Donnell K."/>
            <person name="Stajich J.E."/>
            <person name="Bonito G."/>
        </authorList>
    </citation>
    <scope>NUCLEOTIDE SEQUENCE</scope>
    <source>
        <strain evidence="10">NVP60</strain>
    </source>
</reference>
<evidence type="ECO:0000256" key="6">
    <source>
        <dbReference type="ARBA" id="ARBA00023033"/>
    </source>
</evidence>
<sequence>MASALQNSLKRTTASLLQTQSRLTSAAAATAATRALSTTVSTCQATTSTSPPSASDNHNTISSADSSSTSTDASASVPPLKLSKEQRELLEEMIRVDQAGELGANWIYRGQYAVLGSDKKVGPLLQHMWDQEKHHLKVFDGIVSQYRVRPTALRPIWEMAGFALGAGTALLGKEAAMACTEAVETVIGGHYNDQLRELLKIDHPDIAELRKVVKQFRDDELEHLETAIEHDAQKAPQHELLSNAIKQGCKAAIWISSKV</sequence>
<evidence type="ECO:0000256" key="2">
    <source>
        <dbReference type="ARBA" id="ARBA00022688"/>
    </source>
</evidence>
<dbReference type="CDD" id="cd01042">
    <property type="entry name" value="DMQH"/>
    <property type="match status" value="1"/>
</dbReference>
<organism evidence="10 11">
    <name type="scientific">Linnemannia gamsii</name>
    <dbReference type="NCBI Taxonomy" id="64522"/>
    <lineage>
        <taxon>Eukaryota</taxon>
        <taxon>Fungi</taxon>
        <taxon>Fungi incertae sedis</taxon>
        <taxon>Mucoromycota</taxon>
        <taxon>Mortierellomycotina</taxon>
        <taxon>Mortierellomycetes</taxon>
        <taxon>Mortierellales</taxon>
        <taxon>Mortierellaceae</taxon>
        <taxon>Linnemannia</taxon>
    </lineage>
</organism>
<comment type="pathway">
    <text evidence="1 8">Cofactor biosynthesis; ubiquinone biosynthesis.</text>
</comment>
<dbReference type="OrthoDB" id="275371at2759"/>
<dbReference type="AlphaFoldDB" id="A0A9P6QT24"/>
<evidence type="ECO:0000256" key="3">
    <source>
        <dbReference type="ARBA" id="ARBA00022723"/>
    </source>
</evidence>
<comment type="subcellular location">
    <subcellularLocation>
        <location evidence="8">Mitochondrion inner membrane</location>
        <topology evidence="8">Peripheral membrane protein</topology>
        <orientation evidence="8">Matrix side</orientation>
    </subcellularLocation>
</comment>
<feature type="compositionally biased region" description="Low complexity" evidence="9">
    <location>
        <begin position="62"/>
        <end position="76"/>
    </location>
</feature>
<feature type="binding site" evidence="8">
    <location>
        <position position="223"/>
    </location>
    <ligand>
        <name>Fe cation</name>
        <dbReference type="ChEBI" id="CHEBI:24875"/>
        <label>2</label>
    </ligand>
</feature>
<dbReference type="HAMAP" id="MF_01658">
    <property type="entry name" value="COQ7"/>
    <property type="match status" value="1"/>
</dbReference>
<name>A0A9P6QT24_9FUNG</name>
<evidence type="ECO:0000313" key="11">
    <source>
        <dbReference type="Proteomes" id="UP000823405"/>
    </source>
</evidence>
<gene>
    <name evidence="8 10" type="primary">COQ7</name>
    <name evidence="10" type="ORF">BGZ97_003590</name>
</gene>
<dbReference type="SUPFAM" id="SSF47240">
    <property type="entry name" value="Ferritin-like"/>
    <property type="match status" value="1"/>
</dbReference>
<proteinExistence type="inferred from homology"/>
<keyword evidence="6 8" id="KW-0503">Monooxygenase</keyword>
<comment type="caution">
    <text evidence="10">The sequence shown here is derived from an EMBL/GenBank/DDBJ whole genome shotgun (WGS) entry which is preliminary data.</text>
</comment>
<dbReference type="EMBL" id="JAAAIN010001859">
    <property type="protein sequence ID" value="KAG0299661.1"/>
    <property type="molecule type" value="Genomic_DNA"/>
</dbReference>
<evidence type="ECO:0000256" key="4">
    <source>
        <dbReference type="ARBA" id="ARBA00023002"/>
    </source>
</evidence>
<comment type="function">
    <text evidence="8">Catalyzes the hydroxylation of 2-polyprenyl-3-methyl-6-methoxy-1,4-benzoquinol (DMQH2) during ubiquinone biosynthesis. Has also a structural role in the COQ enzyme complex, stabilizing other COQ polypeptides.</text>
</comment>
<evidence type="ECO:0000256" key="8">
    <source>
        <dbReference type="HAMAP-Rule" id="MF_03194"/>
    </source>
</evidence>
<keyword evidence="10" id="KW-0830">Ubiquinone</keyword>
<dbReference type="GO" id="GO:0016709">
    <property type="term" value="F:oxidoreductase activity, acting on paired donors, with incorporation or reduction of molecular oxygen, NAD(P)H as one donor, and incorporation of one atom of oxygen"/>
    <property type="evidence" value="ECO:0007669"/>
    <property type="project" value="UniProtKB-UniRule"/>
</dbReference>
<feature type="binding site" evidence="8">
    <location>
        <position position="135"/>
    </location>
    <ligand>
        <name>Fe cation</name>
        <dbReference type="ChEBI" id="CHEBI:24875"/>
        <label>1</label>
    </ligand>
</feature>
<dbReference type="EC" id="1.14.99.60" evidence="8"/>
<comment type="similarity">
    <text evidence="8">Belongs to the COQ7 family.</text>
</comment>
<feature type="binding site" evidence="8">
    <location>
        <position position="184"/>
    </location>
    <ligand>
        <name>Fe cation</name>
        <dbReference type="ChEBI" id="CHEBI:24875"/>
        <label>2</label>
    </ligand>
</feature>
<dbReference type="InterPro" id="IPR011566">
    <property type="entry name" value="Ubq_synth_Coq7"/>
</dbReference>
<evidence type="ECO:0000256" key="9">
    <source>
        <dbReference type="SAM" id="MobiDB-lite"/>
    </source>
</evidence>